<organism evidence="2 3">
    <name type="scientific">Panagrolaimus superbus</name>
    <dbReference type="NCBI Taxonomy" id="310955"/>
    <lineage>
        <taxon>Eukaryota</taxon>
        <taxon>Metazoa</taxon>
        <taxon>Ecdysozoa</taxon>
        <taxon>Nematoda</taxon>
        <taxon>Chromadorea</taxon>
        <taxon>Rhabditida</taxon>
        <taxon>Tylenchina</taxon>
        <taxon>Panagrolaimomorpha</taxon>
        <taxon>Panagrolaimoidea</taxon>
        <taxon>Panagrolaimidae</taxon>
        <taxon>Panagrolaimus</taxon>
    </lineage>
</organism>
<name>A0A914YHI5_9BILA</name>
<sequence length="101" mass="11660">MSSDILQASLFYFLQIRVEKKRHHKIPPDVVAIGKKEIAVIKKRRLMKEENIPQLKSILVKPDRSERTTIKCAKNKKTNFTGSNENQKTDGSLKSKKVKVR</sequence>
<dbReference type="Proteomes" id="UP000887577">
    <property type="component" value="Unplaced"/>
</dbReference>
<dbReference type="AlphaFoldDB" id="A0A914YHI5"/>
<keyword evidence="2" id="KW-1185">Reference proteome</keyword>
<proteinExistence type="predicted"/>
<dbReference type="WBParaSite" id="PSU_v2.g19790.t1">
    <property type="protein sequence ID" value="PSU_v2.g19790.t1"/>
    <property type="gene ID" value="PSU_v2.g19790"/>
</dbReference>
<accession>A0A914YHI5</accession>
<protein>
    <submittedName>
        <fullName evidence="3">Uncharacterized protein</fullName>
    </submittedName>
</protein>
<feature type="region of interest" description="Disordered" evidence="1">
    <location>
        <begin position="74"/>
        <end position="101"/>
    </location>
</feature>
<reference evidence="3" key="1">
    <citation type="submission" date="2022-11" db="UniProtKB">
        <authorList>
            <consortium name="WormBaseParasite"/>
        </authorList>
    </citation>
    <scope>IDENTIFICATION</scope>
</reference>
<evidence type="ECO:0000313" key="3">
    <source>
        <dbReference type="WBParaSite" id="PSU_v2.g19790.t1"/>
    </source>
</evidence>
<evidence type="ECO:0000256" key="1">
    <source>
        <dbReference type="SAM" id="MobiDB-lite"/>
    </source>
</evidence>
<evidence type="ECO:0000313" key="2">
    <source>
        <dbReference type="Proteomes" id="UP000887577"/>
    </source>
</evidence>